<dbReference type="STRING" id="1884381.SAMN05518846_10781"/>
<dbReference type="Pfam" id="PF06014">
    <property type="entry name" value="YqgQ-like"/>
    <property type="match status" value="1"/>
</dbReference>
<gene>
    <name evidence="1" type="ORF">SAMN05518846_10781</name>
</gene>
<organism evidence="1 2">
    <name type="scientific">Brevibacillus centrosporus</name>
    <dbReference type="NCBI Taxonomy" id="54910"/>
    <lineage>
        <taxon>Bacteria</taxon>
        <taxon>Bacillati</taxon>
        <taxon>Bacillota</taxon>
        <taxon>Bacilli</taxon>
        <taxon>Bacillales</taxon>
        <taxon>Paenibacillaceae</taxon>
        <taxon>Brevibacillus</taxon>
    </lineage>
</organism>
<dbReference type="Proteomes" id="UP000198915">
    <property type="component" value="Unassembled WGS sequence"/>
</dbReference>
<dbReference type="InterPro" id="IPR009256">
    <property type="entry name" value="YqgQ-like"/>
</dbReference>
<protein>
    <submittedName>
        <fullName evidence="1">Uncharacterized protein YqgQ</fullName>
    </submittedName>
</protein>
<dbReference type="InterPro" id="IPR023164">
    <property type="entry name" value="YqgQ-like_sf"/>
</dbReference>
<dbReference type="Gene3D" id="1.10.287.760">
    <property type="entry name" value="YqgQ-like"/>
    <property type="match status" value="1"/>
</dbReference>
<keyword evidence="2" id="KW-1185">Reference proteome</keyword>
<sequence>MNSRPSDFDLKAFLHRFGLFIYTGDPQGDLLLIEDEIRELYEMNLIDKEEFFEAMSAVRSKLKSMEDR</sequence>
<dbReference type="AlphaFoldDB" id="A0A1I3VMA7"/>
<dbReference type="GeneID" id="301132422"/>
<proteinExistence type="predicted"/>
<reference evidence="2" key="1">
    <citation type="submission" date="2016-10" db="EMBL/GenBank/DDBJ databases">
        <authorList>
            <person name="Varghese N."/>
            <person name="Submissions S."/>
        </authorList>
    </citation>
    <scope>NUCLEOTIDE SEQUENCE [LARGE SCALE GENOMIC DNA]</scope>
    <source>
        <strain evidence="2">OK042</strain>
    </source>
</reference>
<accession>A0A1I3VMA7</accession>
<name>A0A1I3VMA7_9BACL</name>
<dbReference type="RefSeq" id="WP_092268572.1">
    <property type="nucleotide sequence ID" value="NZ_BJOE01000014.1"/>
</dbReference>
<dbReference type="SUPFAM" id="SSF158379">
    <property type="entry name" value="YqgQ-like"/>
    <property type="match status" value="1"/>
</dbReference>
<evidence type="ECO:0000313" key="2">
    <source>
        <dbReference type="Proteomes" id="UP000198915"/>
    </source>
</evidence>
<dbReference type="EMBL" id="FORT01000007">
    <property type="protein sequence ID" value="SFJ96302.1"/>
    <property type="molecule type" value="Genomic_DNA"/>
</dbReference>
<evidence type="ECO:0000313" key="1">
    <source>
        <dbReference type="EMBL" id="SFJ96302.1"/>
    </source>
</evidence>